<protein>
    <submittedName>
        <fullName evidence="1">Uncharacterized protein</fullName>
    </submittedName>
</protein>
<dbReference type="AlphaFoldDB" id="A0A9P1IKX2"/>
<dbReference type="OrthoDB" id="5814218at2759"/>
<dbReference type="Proteomes" id="UP001152747">
    <property type="component" value="Unassembled WGS sequence"/>
</dbReference>
<proteinExistence type="predicted"/>
<gene>
    <name evidence="1" type="ORF">CAMP_LOCUS8608</name>
</gene>
<comment type="caution">
    <text evidence="1">The sequence shown here is derived from an EMBL/GenBank/DDBJ whole genome shotgun (WGS) entry which is preliminary data.</text>
</comment>
<reference evidence="1" key="1">
    <citation type="submission" date="2022-11" db="EMBL/GenBank/DDBJ databases">
        <authorList>
            <person name="Kikuchi T."/>
        </authorList>
    </citation>
    <scope>NUCLEOTIDE SEQUENCE</scope>
    <source>
        <strain evidence="1">PS1010</strain>
    </source>
</reference>
<name>A0A9P1IKX2_9PELO</name>
<accession>A0A9P1IKX2</accession>
<keyword evidence="2" id="KW-1185">Reference proteome</keyword>
<evidence type="ECO:0000313" key="2">
    <source>
        <dbReference type="Proteomes" id="UP001152747"/>
    </source>
</evidence>
<dbReference type="EMBL" id="CANHGI010000003">
    <property type="protein sequence ID" value="CAI5445971.1"/>
    <property type="molecule type" value="Genomic_DNA"/>
</dbReference>
<organism evidence="1 2">
    <name type="scientific">Caenorhabditis angaria</name>
    <dbReference type="NCBI Taxonomy" id="860376"/>
    <lineage>
        <taxon>Eukaryota</taxon>
        <taxon>Metazoa</taxon>
        <taxon>Ecdysozoa</taxon>
        <taxon>Nematoda</taxon>
        <taxon>Chromadorea</taxon>
        <taxon>Rhabditida</taxon>
        <taxon>Rhabditina</taxon>
        <taxon>Rhabditomorpha</taxon>
        <taxon>Rhabditoidea</taxon>
        <taxon>Rhabditidae</taxon>
        <taxon>Peloderinae</taxon>
        <taxon>Caenorhabditis</taxon>
    </lineage>
</organism>
<evidence type="ECO:0000313" key="1">
    <source>
        <dbReference type="EMBL" id="CAI5445971.1"/>
    </source>
</evidence>
<sequence>MSLNLNKILRVDVEKRKDQFKIEKIARKNDSKIDEIIESIVRQNENEPSTSKNLEKTEKCNRKKGNFDYHPPSKYHGAKTMVEHKKRWTYRMACDINAAEQDGDGQMYYVADPFLPIPRSRLGGTTVVRMNYAAQRLDNRKFRSQVSTVKSIAEQESATCDKCGMRYFLPSIHMQQRISYLLPQTSSNSKTEEEYKLPEVLFECTVCKTMTKAEVLS</sequence>